<keyword evidence="1" id="KW-0472">Membrane</keyword>
<dbReference type="GO" id="GO:0016787">
    <property type="term" value="F:hydrolase activity"/>
    <property type="evidence" value="ECO:0007669"/>
    <property type="project" value="UniProtKB-KW"/>
</dbReference>
<proteinExistence type="predicted"/>
<keyword evidence="1" id="KW-0812">Transmembrane</keyword>
<keyword evidence="3" id="KW-0378">Hydrolase</keyword>
<dbReference type="PRINTS" id="PR00111">
    <property type="entry name" value="ABHYDROLASE"/>
</dbReference>
<evidence type="ECO:0000313" key="3">
    <source>
        <dbReference type="EMBL" id="BDS12119.1"/>
    </source>
</evidence>
<protein>
    <submittedName>
        <fullName evidence="3">Alpha/beta hydrolase</fullName>
    </submittedName>
</protein>
<evidence type="ECO:0000256" key="1">
    <source>
        <dbReference type="SAM" id="Phobius"/>
    </source>
</evidence>
<dbReference type="InterPro" id="IPR029058">
    <property type="entry name" value="AB_hydrolase_fold"/>
</dbReference>
<evidence type="ECO:0000313" key="4">
    <source>
        <dbReference type="Proteomes" id="UP001060919"/>
    </source>
</evidence>
<dbReference type="PANTHER" id="PTHR45763">
    <property type="entry name" value="HYDROLASE, ALPHA/BETA FOLD FAMILY PROTEIN, EXPRESSED-RELATED"/>
    <property type="match status" value="1"/>
</dbReference>
<gene>
    <name evidence="3" type="ORF">AsAng_0028340</name>
</gene>
<dbReference type="Proteomes" id="UP001060919">
    <property type="component" value="Chromosome"/>
</dbReference>
<accession>A0A915YFE0</accession>
<dbReference type="Gene3D" id="3.40.50.1820">
    <property type="entry name" value="alpha/beta hydrolase"/>
    <property type="match status" value="1"/>
</dbReference>
<sequence>MSSFRSQTIQLKDHRILAYCEYGATEGTPIFYAHGGPGSRLEGLFFHKEAQKQGFRLICMDRPGMGCSTFQKNRTLLDYPKDVIALADHLQIDQFGVLGFSGGGAHATVCAYAIPHRLLFNISCAGYTNFAELPQAADLLHSKADRLAVRLAQKKSPFFIFFFYLLYLSIRYFPTYFFSTFQKSISPVDQKAVTNPSIQKQFLENQKEAMRQKAKGVALDAAIHYQDWGFRLEEISMEVIIFHGSEDRLVPLEYAKHLKQNIPNATLHILENQGHLFPLQLQALIFETARKKIKQPPK</sequence>
<dbReference type="EMBL" id="AP026867">
    <property type="protein sequence ID" value="BDS12119.1"/>
    <property type="molecule type" value="Genomic_DNA"/>
</dbReference>
<keyword evidence="4" id="KW-1185">Reference proteome</keyword>
<feature type="domain" description="AB hydrolase-1" evidence="2">
    <location>
        <begin position="29"/>
        <end position="277"/>
    </location>
</feature>
<dbReference type="SUPFAM" id="SSF53474">
    <property type="entry name" value="alpha/beta-Hydrolases"/>
    <property type="match status" value="1"/>
</dbReference>
<dbReference type="AlphaFoldDB" id="A0A915YFE0"/>
<dbReference type="Pfam" id="PF00561">
    <property type="entry name" value="Abhydrolase_1"/>
    <property type="match status" value="1"/>
</dbReference>
<dbReference type="PANTHER" id="PTHR45763:SF46">
    <property type="entry name" value="AB HYDROLASE-1 DOMAIN-CONTAINING PROTEIN"/>
    <property type="match status" value="1"/>
</dbReference>
<organism evidence="3 4">
    <name type="scientific">Aureispira anguillae</name>
    <dbReference type="NCBI Taxonomy" id="2864201"/>
    <lineage>
        <taxon>Bacteria</taxon>
        <taxon>Pseudomonadati</taxon>
        <taxon>Bacteroidota</taxon>
        <taxon>Saprospiria</taxon>
        <taxon>Saprospirales</taxon>
        <taxon>Saprospiraceae</taxon>
        <taxon>Aureispira</taxon>
    </lineage>
</organism>
<dbReference type="RefSeq" id="WP_264793232.1">
    <property type="nucleotide sequence ID" value="NZ_AP026867.1"/>
</dbReference>
<reference evidence="3" key="1">
    <citation type="submission" date="2022-09" db="EMBL/GenBank/DDBJ databases">
        <title>Aureispira anguillicida sp. nov., isolated from Leptocephalus of Japanese eel Anguilla japonica.</title>
        <authorList>
            <person name="Yuasa K."/>
            <person name="Mekata T."/>
            <person name="Ikunari K."/>
        </authorList>
    </citation>
    <scope>NUCLEOTIDE SEQUENCE</scope>
    <source>
        <strain evidence="3">EL160426</strain>
    </source>
</reference>
<name>A0A915YFE0_9BACT</name>
<dbReference type="InterPro" id="IPR000073">
    <property type="entry name" value="AB_hydrolase_1"/>
</dbReference>
<feature type="transmembrane region" description="Helical" evidence="1">
    <location>
        <begin position="158"/>
        <end position="178"/>
    </location>
</feature>
<evidence type="ECO:0000259" key="2">
    <source>
        <dbReference type="Pfam" id="PF00561"/>
    </source>
</evidence>
<keyword evidence="1" id="KW-1133">Transmembrane helix</keyword>
<dbReference type="KEGG" id="aup:AsAng_0028340"/>